<dbReference type="InterPro" id="IPR011990">
    <property type="entry name" value="TPR-like_helical_dom_sf"/>
</dbReference>
<dbReference type="FunFam" id="1.25.40.10:FF:000366">
    <property type="entry name" value="Pentatricopeptide (PPR) repeat-containing protein"/>
    <property type="match status" value="1"/>
</dbReference>
<dbReference type="FunFam" id="1.25.40.10:FF:000196">
    <property type="entry name" value="Pentatricopeptide repeat-containing protein At4g14850"/>
    <property type="match status" value="1"/>
</dbReference>
<reference evidence="3 4" key="1">
    <citation type="journal article" date="2021" name="Nat. Plants">
        <title>The Taxus genome provides insights into paclitaxel biosynthesis.</title>
        <authorList>
            <person name="Xiong X."/>
            <person name="Gou J."/>
            <person name="Liao Q."/>
            <person name="Li Y."/>
            <person name="Zhou Q."/>
            <person name="Bi G."/>
            <person name="Li C."/>
            <person name="Du R."/>
            <person name="Wang X."/>
            <person name="Sun T."/>
            <person name="Guo L."/>
            <person name="Liang H."/>
            <person name="Lu P."/>
            <person name="Wu Y."/>
            <person name="Zhang Z."/>
            <person name="Ro D.K."/>
            <person name="Shang Y."/>
            <person name="Huang S."/>
            <person name="Yan J."/>
        </authorList>
    </citation>
    <scope>NUCLEOTIDE SEQUENCE [LARGE SCALE GENOMIC DNA]</scope>
    <source>
        <strain evidence="3">Ta-2019</strain>
    </source>
</reference>
<keyword evidence="1" id="KW-0677">Repeat</keyword>
<dbReference type="PROSITE" id="PS51375">
    <property type="entry name" value="PPR"/>
    <property type="match status" value="9"/>
</dbReference>
<accession>A0AA38CCP4</accession>
<dbReference type="FunFam" id="1.25.40.10:FF:000031">
    <property type="entry name" value="Pentatricopeptide repeat-containing protein mitochondrial"/>
    <property type="match status" value="1"/>
</dbReference>
<evidence type="ECO:0000313" key="4">
    <source>
        <dbReference type="Proteomes" id="UP000824469"/>
    </source>
</evidence>
<dbReference type="Pfam" id="PF20431">
    <property type="entry name" value="E_motif"/>
    <property type="match status" value="1"/>
</dbReference>
<feature type="repeat" description="PPR" evidence="2">
    <location>
        <begin position="75"/>
        <end position="105"/>
    </location>
</feature>
<proteinExistence type="predicted"/>
<dbReference type="AlphaFoldDB" id="A0AA38CCP4"/>
<feature type="repeat" description="PPR" evidence="2">
    <location>
        <begin position="5"/>
        <end position="39"/>
    </location>
</feature>
<dbReference type="InterPro" id="IPR046960">
    <property type="entry name" value="PPR_At4g14850-like_plant"/>
</dbReference>
<dbReference type="Pfam" id="PF01535">
    <property type="entry name" value="PPR"/>
    <property type="match status" value="6"/>
</dbReference>
<feature type="repeat" description="PPR" evidence="2">
    <location>
        <begin position="106"/>
        <end position="140"/>
    </location>
</feature>
<feature type="repeat" description="PPR" evidence="2">
    <location>
        <begin position="207"/>
        <end position="241"/>
    </location>
</feature>
<dbReference type="FunFam" id="1.25.40.10:FF:000344">
    <property type="entry name" value="Pentatricopeptide repeat-containing protein"/>
    <property type="match status" value="1"/>
</dbReference>
<organism evidence="3 4">
    <name type="scientific">Taxus chinensis</name>
    <name type="common">Chinese yew</name>
    <name type="synonym">Taxus wallichiana var. chinensis</name>
    <dbReference type="NCBI Taxonomy" id="29808"/>
    <lineage>
        <taxon>Eukaryota</taxon>
        <taxon>Viridiplantae</taxon>
        <taxon>Streptophyta</taxon>
        <taxon>Embryophyta</taxon>
        <taxon>Tracheophyta</taxon>
        <taxon>Spermatophyta</taxon>
        <taxon>Pinopsida</taxon>
        <taxon>Pinidae</taxon>
        <taxon>Conifers II</taxon>
        <taxon>Cupressales</taxon>
        <taxon>Taxaceae</taxon>
        <taxon>Taxus</taxon>
    </lineage>
</organism>
<dbReference type="NCBIfam" id="TIGR00756">
    <property type="entry name" value="PPR"/>
    <property type="match status" value="10"/>
</dbReference>
<feature type="repeat" description="PPR" evidence="2">
    <location>
        <begin position="545"/>
        <end position="579"/>
    </location>
</feature>
<dbReference type="Gene3D" id="1.25.40.10">
    <property type="entry name" value="Tetratricopeptide repeat domain"/>
    <property type="match status" value="7"/>
</dbReference>
<dbReference type="SUPFAM" id="SSF52374">
    <property type="entry name" value="Nucleotidylyl transferase"/>
    <property type="match status" value="1"/>
</dbReference>
<dbReference type="Pfam" id="PF13041">
    <property type="entry name" value="PPR_2"/>
    <property type="match status" value="5"/>
</dbReference>
<name>A0AA38CCP4_TAXCH</name>
<evidence type="ECO:0008006" key="5">
    <source>
        <dbReference type="Google" id="ProtNLM"/>
    </source>
</evidence>
<dbReference type="EMBL" id="JAHRHJ020000011">
    <property type="protein sequence ID" value="KAH9294704.1"/>
    <property type="molecule type" value="Genomic_DNA"/>
</dbReference>
<keyword evidence="4" id="KW-1185">Reference proteome</keyword>
<dbReference type="FunFam" id="1.25.40.10:FF:000351">
    <property type="entry name" value="Pentatricopeptide repeat-containing protein"/>
    <property type="match status" value="1"/>
</dbReference>
<feature type="repeat" description="PPR" evidence="2">
    <location>
        <begin position="611"/>
        <end position="645"/>
    </location>
</feature>
<dbReference type="Proteomes" id="UP000824469">
    <property type="component" value="Unassembled WGS sequence"/>
</dbReference>
<comment type="caution">
    <text evidence="3">The sequence shown here is derived from an EMBL/GenBank/DDBJ whole genome shotgun (WGS) entry which is preliminary data.</text>
</comment>
<dbReference type="InterPro" id="IPR046848">
    <property type="entry name" value="E_motif"/>
</dbReference>
<feature type="repeat" description="PPR" evidence="2">
    <location>
        <begin position="510"/>
        <end position="544"/>
    </location>
</feature>
<protein>
    <recommendedName>
        <fullName evidence="5">Pentatricopeptide repeat-containing protein</fullName>
    </recommendedName>
</protein>
<feature type="repeat" description="PPR" evidence="2">
    <location>
        <begin position="409"/>
        <end position="443"/>
    </location>
</feature>
<dbReference type="FunFam" id="1.25.40.10:FF:000073">
    <property type="entry name" value="Pentatricopeptide repeat-containing protein chloroplastic"/>
    <property type="match status" value="2"/>
</dbReference>
<gene>
    <name evidence="3" type="ORF">KI387_038292</name>
</gene>
<dbReference type="GO" id="GO:0009451">
    <property type="term" value="P:RNA modification"/>
    <property type="evidence" value="ECO:0007669"/>
    <property type="project" value="InterPro"/>
</dbReference>
<sequence length="816" mass="90353">MPERDVVSWNSMITGYLRCGYAAEALQLFCKMQRDVVEPSQSTFVNLLVACANMEALKYGKELHSHIVKFGFGVDICVENTLIKAYAKCGSIEDAFRVFDKMPERDDISWQSMLAGFVHNGCVEESLKLVGQIVRAGVNTNEFGFSGVFSACGDPEFGEQGKQIHAYVFKIGFTEDVSVRNALISMYGKNKSMEDASRVFDESCSRDVVSWNSMIAGYAHNGHADVGLKIFFKMQLAGLKPNQSTIASFVTSCAGITCFEKARQVHAQIKKLTDDLGILADNAVLSMYVRCGSIDYAHDVFEKMLEKNLISWNTMIAGFSQNGYGKEALYLLNEMQREGLKVNHVTISCALSACSSLVSLELGKELHSAIVKTGLETHISVENALLIMYENCGKVDDAFRVFAKMPERDIVSWNMMIAGYAQNGHSKAGLDLLSKMQQAGVTFNQFTLAIVLSACSAPEDLVKGQQVHAHILKCGFEFDVALMNALVTMYNKTGSVREAYKLFTDMIIQDAISWSAMIAGLCQYGYSEKALELSCQMHLAGIKMHQMTFASVLRACAKLAALEQGKQFHAQIIRNGIEPDISVGNAVVTMYAKCASIEDACRVFEKMAKQDIVSWNAMIAGFAHHGHGKKALELFEKMQLAGIKPDHITYVSVLSACSHVGLVEKGHHYFDSMGRDHGIIPREEHYSCMVDLLARAGQFVDAELFINKIPFEPGSLVWRTLLGACRLHVNVELGKSVAECLLNLEPQDTATYVLLSNIYASAGRWDDRANVRKTMKDRRVIKEPACSWIQVKNGIHAFVAGDRLLPETEQIYVELC</sequence>
<evidence type="ECO:0000313" key="3">
    <source>
        <dbReference type="EMBL" id="KAH9294704.1"/>
    </source>
</evidence>
<dbReference type="GO" id="GO:0003723">
    <property type="term" value="F:RNA binding"/>
    <property type="evidence" value="ECO:0007669"/>
    <property type="project" value="InterPro"/>
</dbReference>
<dbReference type="PANTHER" id="PTHR47926">
    <property type="entry name" value="PENTATRICOPEPTIDE REPEAT-CONTAINING PROTEIN"/>
    <property type="match status" value="1"/>
</dbReference>
<evidence type="ECO:0000256" key="1">
    <source>
        <dbReference type="ARBA" id="ARBA00022737"/>
    </source>
</evidence>
<dbReference type="InterPro" id="IPR002885">
    <property type="entry name" value="PPR_rpt"/>
</dbReference>
<evidence type="ECO:0000256" key="2">
    <source>
        <dbReference type="PROSITE-ProRule" id="PRU00708"/>
    </source>
</evidence>
<feature type="repeat" description="PPR" evidence="2">
    <location>
        <begin position="308"/>
        <end position="342"/>
    </location>
</feature>